<dbReference type="InterPro" id="IPR050654">
    <property type="entry name" value="AChE-related_enzymes"/>
</dbReference>
<evidence type="ECO:0000256" key="2">
    <source>
        <dbReference type="ARBA" id="ARBA00022801"/>
    </source>
</evidence>
<dbReference type="Pfam" id="PF00135">
    <property type="entry name" value="COesterase"/>
    <property type="match status" value="1"/>
</dbReference>
<comment type="similarity">
    <text evidence="1 3">Belongs to the type-B carboxylesterase/lipase family.</text>
</comment>
<dbReference type="InterPro" id="IPR002018">
    <property type="entry name" value="CarbesteraseB"/>
</dbReference>
<dbReference type="InterPro" id="IPR019826">
    <property type="entry name" value="Carboxylesterase_B_AS"/>
</dbReference>
<evidence type="ECO:0000256" key="3">
    <source>
        <dbReference type="RuleBase" id="RU361235"/>
    </source>
</evidence>
<proteinExistence type="inferred from homology"/>
<sequence length="602" mass="65582">MDLDKTAVSISGLSIGTLRASSAFERLYSFLVPLPKEILIYNKHNIHNIHSIHSIHTTTEKSLPTHLYYNPTTNAKFSRPYRILFIMMKFLFLFLFAATILAQCPEQSEAGRRLYRCVNTTSGQVAGHPSPKKPAVYEYLGIPFAQPPIGDLRFAPPQPFTGNGSLNGTNFGYTCPKLFSDELSLIPSNFPDVVDNYTASGISILNTFTQAGDGPRNNEDCLTLNVWVPKPAQAPVVGTKKAVMIWIYGGAFRDGATESHIYDGSTLVDQEDVIMVSINYRVNIFGFSGDSTGPTSNYGMLDQRLAIEWVYNNIANFGGDPSRITLFGQSAGSCSIDYYSYAYPQDPIVSAMIMQSGTIPALPTFSSSEAFSSWRNTSSSLGCGDASVDPDSVIQCMRNPNLTTAAILQIAHLHTFLPSIDETLVFSDYPARAAAGNLTTLPLLIGNTNNEAAVFAAQSLMSSHPIDIPQMTNSTFACPAAARANASAAAGATTWRYRYFGDFPNLQILKGVDAGAFHITDVYSVFGTWPTGPGITGAGKEQVLLGMYMRGAWAAFAKDSQQGLSDYGWPVYKPEEKTVVRLGWKNSVELVLDRAEVWDSTC</sequence>
<gene>
    <name evidence="6" type="ORF">EAE98_011970</name>
</gene>
<keyword evidence="7" id="KW-1185">Reference proteome</keyword>
<feature type="transmembrane region" description="Helical" evidence="4">
    <location>
        <begin position="83"/>
        <end position="102"/>
    </location>
</feature>
<dbReference type="GeneID" id="62238741"/>
<reference evidence="6 7" key="1">
    <citation type="journal article" date="2020" name="Genome Biol. Evol.">
        <title>Comparative genomics of Sclerotiniaceae.</title>
        <authorList>
            <person name="Valero Jimenez C.A."/>
            <person name="Steentjes M."/>
            <person name="Scholten O.E."/>
            <person name="Van Kan J.A.L."/>
        </authorList>
    </citation>
    <scope>NUCLEOTIDE SEQUENCE [LARGE SCALE GENOMIC DNA]</scope>
    <source>
        <strain evidence="6 7">B1</strain>
    </source>
</reference>
<dbReference type="Gene3D" id="3.40.50.1820">
    <property type="entry name" value="alpha/beta hydrolase"/>
    <property type="match status" value="2"/>
</dbReference>
<keyword evidence="4" id="KW-0472">Membrane</keyword>
<comment type="caution">
    <text evidence="6">The sequence shown here is derived from an EMBL/GenBank/DDBJ whole genome shotgun (WGS) entry which is preliminary data.</text>
</comment>
<dbReference type="RefSeq" id="XP_038804018.1">
    <property type="nucleotide sequence ID" value="XM_038959594.1"/>
</dbReference>
<keyword evidence="4" id="KW-0812">Transmembrane</keyword>
<dbReference type="PROSITE" id="PS00122">
    <property type="entry name" value="CARBOXYLESTERASE_B_1"/>
    <property type="match status" value="1"/>
</dbReference>
<dbReference type="Proteomes" id="UP000783213">
    <property type="component" value="Unassembled WGS sequence"/>
</dbReference>
<dbReference type="SUPFAM" id="SSF53474">
    <property type="entry name" value="alpha/beta-Hydrolases"/>
    <property type="match status" value="1"/>
</dbReference>
<keyword evidence="4" id="KW-1133">Transmembrane helix</keyword>
<evidence type="ECO:0000313" key="6">
    <source>
        <dbReference type="EMBL" id="KAF7911500.1"/>
    </source>
</evidence>
<dbReference type="InterPro" id="IPR029058">
    <property type="entry name" value="AB_hydrolase_fold"/>
</dbReference>
<evidence type="ECO:0000256" key="4">
    <source>
        <dbReference type="SAM" id="Phobius"/>
    </source>
</evidence>
<name>A0ABQ7I493_9HELO</name>
<evidence type="ECO:0000313" key="7">
    <source>
        <dbReference type="Proteomes" id="UP000783213"/>
    </source>
</evidence>
<evidence type="ECO:0000256" key="1">
    <source>
        <dbReference type="ARBA" id="ARBA00005964"/>
    </source>
</evidence>
<dbReference type="EC" id="3.1.1.-" evidence="3"/>
<keyword evidence="2 3" id="KW-0378">Hydrolase</keyword>
<dbReference type="PROSITE" id="PS00941">
    <property type="entry name" value="CARBOXYLESTERASE_B_2"/>
    <property type="match status" value="1"/>
</dbReference>
<dbReference type="InterPro" id="IPR019819">
    <property type="entry name" value="Carboxylesterase_B_CS"/>
</dbReference>
<evidence type="ECO:0000259" key="5">
    <source>
        <dbReference type="Pfam" id="PF00135"/>
    </source>
</evidence>
<protein>
    <recommendedName>
        <fullName evidence="3">Carboxylic ester hydrolase</fullName>
        <ecNumber evidence="3">3.1.1.-</ecNumber>
    </recommendedName>
</protein>
<accession>A0ABQ7I493</accession>
<organism evidence="6 7">
    <name type="scientific">Botrytis deweyae</name>
    <dbReference type="NCBI Taxonomy" id="2478750"/>
    <lineage>
        <taxon>Eukaryota</taxon>
        <taxon>Fungi</taxon>
        <taxon>Dikarya</taxon>
        <taxon>Ascomycota</taxon>
        <taxon>Pezizomycotina</taxon>
        <taxon>Leotiomycetes</taxon>
        <taxon>Helotiales</taxon>
        <taxon>Sclerotiniaceae</taxon>
        <taxon>Botrytis</taxon>
    </lineage>
</organism>
<dbReference type="EMBL" id="RCSX01000056">
    <property type="protein sequence ID" value="KAF7911500.1"/>
    <property type="molecule type" value="Genomic_DNA"/>
</dbReference>
<dbReference type="PANTHER" id="PTHR43918:SF4">
    <property type="entry name" value="CARBOXYLIC ESTER HYDROLASE"/>
    <property type="match status" value="1"/>
</dbReference>
<feature type="domain" description="Carboxylesterase type B" evidence="5">
    <location>
        <begin position="117"/>
        <end position="462"/>
    </location>
</feature>
<dbReference type="PANTHER" id="PTHR43918">
    <property type="entry name" value="ACETYLCHOLINESTERASE"/>
    <property type="match status" value="1"/>
</dbReference>